<proteinExistence type="predicted"/>
<keyword evidence="4" id="KW-1185">Reference proteome</keyword>
<organism evidence="3 4">
    <name type="scientific">Brevibacterium daeguense</name>
    <dbReference type="NCBI Taxonomy" id="909936"/>
    <lineage>
        <taxon>Bacteria</taxon>
        <taxon>Bacillati</taxon>
        <taxon>Actinomycetota</taxon>
        <taxon>Actinomycetes</taxon>
        <taxon>Micrococcales</taxon>
        <taxon>Brevibacteriaceae</taxon>
        <taxon>Brevibacterium</taxon>
    </lineage>
</organism>
<sequence length="199" mass="22262">MKPATQDGRSARWEEHRRTRHRELLRSVRHVIDEHGADISMDQISAYTGTSKTVLYRYFGDRAGLQRAMGEWAMAVIRRSLAAAQAPVGDSRAALGAMISAFTELAGSAPHVYRFCDAAVDTQSTGAARGFFADVTGLLCDRMGLVRDFEVLWAYGAVGFVRACTEQWLRTPTDRNDFNDRLTAWLWASSQALSEENRR</sequence>
<dbReference type="Proteomes" id="UP001501586">
    <property type="component" value="Unassembled WGS sequence"/>
</dbReference>
<dbReference type="InterPro" id="IPR001647">
    <property type="entry name" value="HTH_TetR"/>
</dbReference>
<accession>A0ABP8ENF1</accession>
<dbReference type="PANTHER" id="PTHR30055">
    <property type="entry name" value="HTH-TYPE TRANSCRIPTIONAL REGULATOR RUTR"/>
    <property type="match status" value="1"/>
</dbReference>
<dbReference type="InterPro" id="IPR009057">
    <property type="entry name" value="Homeodomain-like_sf"/>
</dbReference>
<feature type="domain" description="HTH tetR-type" evidence="2">
    <location>
        <begin position="29"/>
        <end position="68"/>
    </location>
</feature>
<name>A0ABP8ENF1_9MICO</name>
<comment type="caution">
    <text evidence="3">The sequence shown here is derived from an EMBL/GenBank/DDBJ whole genome shotgun (WGS) entry which is preliminary data.</text>
</comment>
<dbReference type="InterPro" id="IPR050109">
    <property type="entry name" value="HTH-type_TetR-like_transc_reg"/>
</dbReference>
<dbReference type="EMBL" id="BAABAZ010000012">
    <property type="protein sequence ID" value="GAA4285514.1"/>
    <property type="molecule type" value="Genomic_DNA"/>
</dbReference>
<gene>
    <name evidence="3" type="ORF">GCM10022261_30450</name>
</gene>
<dbReference type="InterPro" id="IPR036271">
    <property type="entry name" value="Tet_transcr_reg_TetR-rel_C_sf"/>
</dbReference>
<dbReference type="Pfam" id="PF00440">
    <property type="entry name" value="TetR_N"/>
    <property type="match status" value="1"/>
</dbReference>
<dbReference type="SUPFAM" id="SSF46689">
    <property type="entry name" value="Homeodomain-like"/>
    <property type="match status" value="1"/>
</dbReference>
<keyword evidence="1" id="KW-0238">DNA-binding</keyword>
<evidence type="ECO:0000313" key="4">
    <source>
        <dbReference type="Proteomes" id="UP001501586"/>
    </source>
</evidence>
<dbReference type="RefSeq" id="WP_236863347.1">
    <property type="nucleotide sequence ID" value="NZ_BAABAZ010000012.1"/>
</dbReference>
<evidence type="ECO:0000256" key="1">
    <source>
        <dbReference type="ARBA" id="ARBA00023125"/>
    </source>
</evidence>
<reference evidence="4" key="1">
    <citation type="journal article" date="2019" name="Int. J. Syst. Evol. Microbiol.">
        <title>The Global Catalogue of Microorganisms (GCM) 10K type strain sequencing project: providing services to taxonomists for standard genome sequencing and annotation.</title>
        <authorList>
            <consortium name="The Broad Institute Genomics Platform"/>
            <consortium name="The Broad Institute Genome Sequencing Center for Infectious Disease"/>
            <person name="Wu L."/>
            <person name="Ma J."/>
        </authorList>
    </citation>
    <scope>NUCLEOTIDE SEQUENCE [LARGE SCALE GENOMIC DNA]</scope>
    <source>
        <strain evidence="4">JCM 17458</strain>
    </source>
</reference>
<dbReference type="SUPFAM" id="SSF48498">
    <property type="entry name" value="Tetracyclin repressor-like, C-terminal domain"/>
    <property type="match status" value="1"/>
</dbReference>
<dbReference type="PANTHER" id="PTHR30055:SF160">
    <property type="entry name" value="TRANSCRIPTIONAL REGULATORY PROTEIN (PROBABLY ASNC-FAMILY)-RELATED"/>
    <property type="match status" value="1"/>
</dbReference>
<dbReference type="Gene3D" id="1.10.357.10">
    <property type="entry name" value="Tetracycline Repressor, domain 2"/>
    <property type="match status" value="1"/>
</dbReference>
<protein>
    <submittedName>
        <fullName evidence="3">TetR/AcrR family transcriptional regulator</fullName>
    </submittedName>
</protein>
<evidence type="ECO:0000313" key="3">
    <source>
        <dbReference type="EMBL" id="GAA4285514.1"/>
    </source>
</evidence>
<evidence type="ECO:0000259" key="2">
    <source>
        <dbReference type="Pfam" id="PF00440"/>
    </source>
</evidence>